<dbReference type="PANTHER" id="PTHR37216:SF4">
    <property type="entry name" value="EF-HAND DOMAIN-CONTAINING PROTEIN"/>
    <property type="match status" value="1"/>
</dbReference>
<name>J3M6Q9_ORYBR</name>
<sequence length="173" mass="19233">MGQGAAKAKGSDQAESKADDKDVKTAKPKDAKELIDYMEKNYDRIKDVASFDDFYHVFYELIENFCEERGQLQYRIPKKDELERQYEKVNKNGKPGVNLSRKQFMEIAGQVIKVNSFAFGKATMDVLVVLFGAPVCALLAKRVVPGLKSFSDDVVIPAATSGAVVYLAKANKL</sequence>
<dbReference type="PANTHER" id="PTHR37216">
    <property type="entry name" value="EXPRESSED PROTEIN"/>
    <property type="match status" value="1"/>
</dbReference>
<dbReference type="HOGENOM" id="CLU_110884_0_0_1"/>
<dbReference type="Pfam" id="PF25284">
    <property type="entry name" value="DUF7874"/>
    <property type="match status" value="1"/>
</dbReference>
<accession>J3M6Q9</accession>
<dbReference type="STRING" id="4533.J3M6Q9"/>
<dbReference type="eggNOG" id="ENOG502S0XA">
    <property type="taxonomic scope" value="Eukaryota"/>
</dbReference>
<evidence type="ECO:0000313" key="3">
    <source>
        <dbReference type="Proteomes" id="UP000006038"/>
    </source>
</evidence>
<evidence type="ECO:0000256" key="1">
    <source>
        <dbReference type="SAM" id="MobiDB-lite"/>
    </source>
</evidence>
<dbReference type="OrthoDB" id="540503at2759"/>
<feature type="region of interest" description="Disordered" evidence="1">
    <location>
        <begin position="1"/>
        <end position="28"/>
    </location>
</feature>
<dbReference type="Gramene" id="OB05G22830.1">
    <property type="protein sequence ID" value="OB05G22830.1"/>
    <property type="gene ID" value="OB05G22830"/>
</dbReference>
<proteinExistence type="predicted"/>
<dbReference type="AlphaFoldDB" id="J3M6Q9"/>
<keyword evidence="3" id="KW-1185">Reference proteome</keyword>
<protein>
    <submittedName>
        <fullName evidence="2">Uncharacterized protein</fullName>
    </submittedName>
</protein>
<dbReference type="InterPro" id="IPR057196">
    <property type="entry name" value="DUF7874"/>
</dbReference>
<dbReference type="EnsemblPlants" id="OB05G22830.1">
    <property type="protein sequence ID" value="OB05G22830.1"/>
    <property type="gene ID" value="OB05G22830"/>
</dbReference>
<organism evidence="2">
    <name type="scientific">Oryza brachyantha</name>
    <name type="common">malo sina</name>
    <dbReference type="NCBI Taxonomy" id="4533"/>
    <lineage>
        <taxon>Eukaryota</taxon>
        <taxon>Viridiplantae</taxon>
        <taxon>Streptophyta</taxon>
        <taxon>Embryophyta</taxon>
        <taxon>Tracheophyta</taxon>
        <taxon>Spermatophyta</taxon>
        <taxon>Magnoliopsida</taxon>
        <taxon>Liliopsida</taxon>
        <taxon>Poales</taxon>
        <taxon>Poaceae</taxon>
        <taxon>BOP clade</taxon>
        <taxon>Oryzoideae</taxon>
        <taxon>Oryzeae</taxon>
        <taxon>Oryzinae</taxon>
        <taxon>Oryza</taxon>
    </lineage>
</organism>
<feature type="compositionally biased region" description="Basic and acidic residues" evidence="1">
    <location>
        <begin position="9"/>
        <end position="28"/>
    </location>
</feature>
<dbReference type="OMA" id="AFYHAIY"/>
<evidence type="ECO:0000313" key="2">
    <source>
        <dbReference type="EnsemblPlants" id="OB05G22830.1"/>
    </source>
</evidence>
<reference evidence="2" key="2">
    <citation type="submission" date="2013-04" db="UniProtKB">
        <authorList>
            <consortium name="EnsemblPlants"/>
        </authorList>
    </citation>
    <scope>IDENTIFICATION</scope>
</reference>
<reference evidence="2" key="1">
    <citation type="journal article" date="2013" name="Nat. Commun.">
        <title>Whole-genome sequencing of Oryza brachyantha reveals mechanisms underlying Oryza genome evolution.</title>
        <authorList>
            <person name="Chen J."/>
            <person name="Huang Q."/>
            <person name="Gao D."/>
            <person name="Wang J."/>
            <person name="Lang Y."/>
            <person name="Liu T."/>
            <person name="Li B."/>
            <person name="Bai Z."/>
            <person name="Luis Goicoechea J."/>
            <person name="Liang C."/>
            <person name="Chen C."/>
            <person name="Zhang W."/>
            <person name="Sun S."/>
            <person name="Liao Y."/>
            <person name="Zhang X."/>
            <person name="Yang L."/>
            <person name="Song C."/>
            <person name="Wang M."/>
            <person name="Shi J."/>
            <person name="Liu G."/>
            <person name="Liu J."/>
            <person name="Zhou H."/>
            <person name="Zhou W."/>
            <person name="Yu Q."/>
            <person name="An N."/>
            <person name="Chen Y."/>
            <person name="Cai Q."/>
            <person name="Wang B."/>
            <person name="Liu B."/>
            <person name="Min J."/>
            <person name="Huang Y."/>
            <person name="Wu H."/>
            <person name="Li Z."/>
            <person name="Zhang Y."/>
            <person name="Yin Y."/>
            <person name="Song W."/>
            <person name="Jiang J."/>
            <person name="Jackson S.A."/>
            <person name="Wing R.A."/>
            <person name="Wang J."/>
            <person name="Chen M."/>
        </authorList>
    </citation>
    <scope>NUCLEOTIDE SEQUENCE [LARGE SCALE GENOMIC DNA]</scope>
    <source>
        <strain evidence="2">cv. IRGC 101232</strain>
    </source>
</reference>
<dbReference type="Proteomes" id="UP000006038">
    <property type="component" value="Chromosome 5"/>
</dbReference>